<feature type="region of interest" description="Disordered" evidence="1">
    <location>
        <begin position="483"/>
        <end position="510"/>
    </location>
</feature>
<dbReference type="EMBL" id="CP029077">
    <property type="protein sequence ID" value="QED23691.1"/>
    <property type="molecule type" value="Genomic_DNA"/>
</dbReference>
<proteinExistence type="predicted"/>
<evidence type="ECO:0000313" key="3">
    <source>
        <dbReference type="Proteomes" id="UP000321934"/>
    </source>
</evidence>
<reference evidence="2 3" key="1">
    <citation type="journal article" date="2019" name="ISME J.">
        <title>Deianiraea, an extracellular bacterium associated with the ciliate Paramecium, suggests an alternative scenario for the evolution of Rickettsiales.</title>
        <authorList>
            <person name="Castelli M."/>
            <person name="Sabaneyeva E."/>
            <person name="Lanzoni O."/>
            <person name="Lebedeva N."/>
            <person name="Floriano A.M."/>
            <person name="Gaiarsa S."/>
            <person name="Benken K."/>
            <person name="Modeo L."/>
            <person name="Bandi C."/>
            <person name="Potekhin A."/>
            <person name="Sassera D."/>
            <person name="Petroni G."/>
        </authorList>
    </citation>
    <scope>NUCLEOTIDE SEQUENCE [LARGE SCALE GENOMIC DNA]</scope>
    <source>
        <strain evidence="2">CyL4-1</strain>
    </source>
</reference>
<feature type="compositionally biased region" description="Polar residues" evidence="1">
    <location>
        <begin position="492"/>
        <end position="504"/>
    </location>
</feature>
<dbReference type="Proteomes" id="UP000321934">
    <property type="component" value="Chromosome"/>
</dbReference>
<name>A0A5B8XI36_9RICK</name>
<gene>
    <name evidence="2" type="ORF">Deia_00904</name>
</gene>
<evidence type="ECO:0000256" key="1">
    <source>
        <dbReference type="SAM" id="MobiDB-lite"/>
    </source>
</evidence>
<protein>
    <submittedName>
        <fullName evidence="2">Uncharacterized protein</fullName>
    </submittedName>
</protein>
<keyword evidence="3" id="KW-1185">Reference proteome</keyword>
<dbReference type="RefSeq" id="WP_153259913.1">
    <property type="nucleotide sequence ID" value="NZ_CP029077.1"/>
</dbReference>
<organism evidence="2 3">
    <name type="scientific">Candidatus Deianiraea vastatrix</name>
    <dbReference type="NCBI Taxonomy" id="2163644"/>
    <lineage>
        <taxon>Bacteria</taxon>
        <taxon>Pseudomonadati</taxon>
        <taxon>Pseudomonadota</taxon>
        <taxon>Alphaproteobacteria</taxon>
        <taxon>Rickettsiales</taxon>
        <taxon>Candidatus Deianiraeaceae</taxon>
        <taxon>Candidatus Deianiraea</taxon>
    </lineage>
</organism>
<accession>A0A5B8XI36</accession>
<dbReference type="AlphaFoldDB" id="A0A5B8XI36"/>
<sequence>MENEFDKMKLTDTQGLTLTAIYNTHFYILTLSVMLRRLQEESSKTEDVKELEKINALVVKIITPMNLLIKEEEKRKGGEEVKQEVTIEEVKEKVNKQELTKDEAILLLEDAKLELIQDIYENAKYDNSPDEKQNEINKIDHAIQEIDKLPDLHEQKSQLLQQKIEINDKLSQLIKPRNQLSSQEDKNEIGNINSTIRNYNLKIDEINDAINRIDILNAKQGIVDAQNSIRQQNAKMITLKIQQSNADLPTNTTAYNTGRNETRLKREKTQAEIFKTTSSDELLEQFSSRQPIETRVQMLDIKEDVTKAAHIATTQQRIQNQTFLQIAKQNDSQAHQNSISHNTIVNIPQKQTFRFNKKEQGNANQTKVYNALENTRNEQSTINQKQEIIVRKTCKTLLNSLKDQQDEIAKETNKVYAIVDGKVNPITNTFRYNQANQGRIQDTTEYQESLDKRNAYTRKQYDLEKLKKTNQLDEVNNRVLISNFPSSGSGSRINQSSLNYTKSNFGGGRD</sequence>
<evidence type="ECO:0000313" key="2">
    <source>
        <dbReference type="EMBL" id="QED23691.1"/>
    </source>
</evidence>